<reference evidence="1" key="1">
    <citation type="submission" date="2023-02" db="EMBL/GenBank/DDBJ databases">
        <title>Elizabethkingia anophelis draft genomes.</title>
        <authorList>
            <person name="Nicholson A.C."/>
            <person name="Whitney A.M."/>
            <person name="Humrighouse B.W."/>
            <person name="Villarma A."/>
            <person name="Bell M."/>
            <person name="Mcquiston J."/>
        </authorList>
    </citation>
    <scope>NUCLEOTIDE SEQUENCE</scope>
    <source>
        <strain evidence="1">B4955</strain>
    </source>
</reference>
<dbReference type="Proteomes" id="UP001189000">
    <property type="component" value="Unassembled WGS sequence"/>
</dbReference>
<name>A0AAE4SZU9_9FLAO</name>
<organism evidence="1 2">
    <name type="scientific">Elizabethkingia anophelis</name>
    <dbReference type="NCBI Taxonomy" id="1117645"/>
    <lineage>
        <taxon>Bacteria</taxon>
        <taxon>Pseudomonadati</taxon>
        <taxon>Bacteroidota</taxon>
        <taxon>Flavobacteriia</taxon>
        <taxon>Flavobacteriales</taxon>
        <taxon>Weeksellaceae</taxon>
        <taxon>Elizabethkingia</taxon>
    </lineage>
</organism>
<dbReference type="EMBL" id="NWGY01000003">
    <property type="protein sequence ID" value="MDV3662921.1"/>
    <property type="molecule type" value="Genomic_DNA"/>
</dbReference>
<evidence type="ECO:0000313" key="1">
    <source>
        <dbReference type="EMBL" id="MDV3662921.1"/>
    </source>
</evidence>
<protein>
    <submittedName>
        <fullName evidence="1">Uncharacterized protein</fullName>
    </submittedName>
</protein>
<dbReference type="GeneID" id="66584756"/>
<gene>
    <name evidence="1" type="ORF">CMU51_02480</name>
</gene>
<accession>A0AAE4SZU9</accession>
<comment type="caution">
    <text evidence="1">The sequence shown here is derived from an EMBL/GenBank/DDBJ whole genome shotgun (WGS) entry which is preliminary data.</text>
</comment>
<evidence type="ECO:0000313" key="2">
    <source>
        <dbReference type="Proteomes" id="UP001189000"/>
    </source>
</evidence>
<dbReference type="RefSeq" id="WP_059156873.1">
    <property type="nucleotide sequence ID" value="NZ_JBJDLO010000005.1"/>
</dbReference>
<dbReference type="AlphaFoldDB" id="A0AAE4SZU9"/>
<sequence>MRIRYILVFFLIAIIGFPFFVKCSSEAAEEQERYEAPFFQNHIIIKGVVDSLYDSGDHCFGIVYLKHFKSNVEEFNPFQKDVFPYAIQRNECEIYSWACLHDIKKGDSVILDSDKRYVKIISRNTTYNAEGDLRFIGGKVFEVKRKTKLLFKDNFNRNMP</sequence>
<proteinExistence type="predicted"/>